<evidence type="ECO:0000313" key="2">
    <source>
        <dbReference type="Proteomes" id="UP000067689"/>
    </source>
</evidence>
<reference evidence="1 2" key="1">
    <citation type="journal article" date="1991" name="Int. J. Syst. Bacteriol.">
        <title>Description of the erythromycin-producing bacterium Arthrobacter sp. strain NRRL B-3381 as Aeromicrobium erythreum gen. nov., sp. nov.</title>
        <authorList>
            <person name="Miller E.S."/>
            <person name="Woese C.R."/>
            <person name="Brenner S."/>
        </authorList>
    </citation>
    <scope>NUCLEOTIDE SEQUENCE [LARGE SCALE GENOMIC DNA]</scope>
    <source>
        <strain evidence="1 2">AR18</strain>
    </source>
</reference>
<gene>
    <name evidence="1" type="ORF">AERYTH_01630</name>
</gene>
<proteinExistence type="predicted"/>
<dbReference type="Proteomes" id="UP000067689">
    <property type="component" value="Chromosome"/>
</dbReference>
<dbReference type="PATRIC" id="fig|2041.4.peg.344"/>
<organism evidence="1 2">
    <name type="scientific">Aeromicrobium erythreum</name>
    <dbReference type="NCBI Taxonomy" id="2041"/>
    <lineage>
        <taxon>Bacteria</taxon>
        <taxon>Bacillati</taxon>
        <taxon>Actinomycetota</taxon>
        <taxon>Actinomycetes</taxon>
        <taxon>Propionibacteriales</taxon>
        <taxon>Nocardioidaceae</taxon>
        <taxon>Aeromicrobium</taxon>
    </lineage>
</organism>
<evidence type="ECO:0000313" key="1">
    <source>
        <dbReference type="EMBL" id="ALX03485.1"/>
    </source>
</evidence>
<sequence length="179" mass="19658">MTGRKRLTLVEGTVFSVPLGDGRTAIGQIATMKSKKILYLVLFEQMVADDEVETDWQSAIQSPIVIAGSSLDARLYHGYWTILGVADVPDPLHLPASKVAIGMPPTVYVTDYCETRRRPATANEAEILPNITTVSPMRLEKAFKALHGLEPWLEVYDPLLPANIITESMVFGEEGVSQS</sequence>
<dbReference type="AlphaFoldDB" id="A0A0U4CRG5"/>
<dbReference type="STRING" id="2041.AERYTH_01630"/>
<dbReference type="EMBL" id="CP011502">
    <property type="protein sequence ID" value="ALX03485.1"/>
    <property type="molecule type" value="Genomic_DNA"/>
</dbReference>
<accession>A0A0U4CRG5</accession>
<keyword evidence="2" id="KW-1185">Reference proteome</keyword>
<dbReference type="KEGG" id="aer:AERYTH_01630"/>
<protein>
    <submittedName>
        <fullName evidence="1">Uncharacterized protein</fullName>
    </submittedName>
</protein>
<name>A0A0U4CRG5_9ACTN</name>